<evidence type="ECO:0000313" key="1">
    <source>
        <dbReference type="EMBL" id="CAG8820549.1"/>
    </source>
</evidence>
<gene>
    <name evidence="1" type="ORF">DERYTH_LOCUS26979</name>
</gene>
<dbReference type="EMBL" id="CAJVPY010059504">
    <property type="protein sequence ID" value="CAG8820549.1"/>
    <property type="molecule type" value="Genomic_DNA"/>
</dbReference>
<dbReference type="Proteomes" id="UP000789405">
    <property type="component" value="Unassembled WGS sequence"/>
</dbReference>
<feature type="non-terminal residue" evidence="1">
    <location>
        <position position="126"/>
    </location>
</feature>
<reference evidence="1" key="1">
    <citation type="submission" date="2021-06" db="EMBL/GenBank/DDBJ databases">
        <authorList>
            <person name="Kallberg Y."/>
            <person name="Tangrot J."/>
            <person name="Rosling A."/>
        </authorList>
    </citation>
    <scope>NUCLEOTIDE SEQUENCE</scope>
    <source>
        <strain evidence="1">MA453B</strain>
    </source>
</reference>
<proteinExistence type="predicted"/>
<name>A0A9N9PA54_9GLOM</name>
<accession>A0A9N9PA54</accession>
<organism evidence="1 2">
    <name type="scientific">Dentiscutata erythropus</name>
    <dbReference type="NCBI Taxonomy" id="1348616"/>
    <lineage>
        <taxon>Eukaryota</taxon>
        <taxon>Fungi</taxon>
        <taxon>Fungi incertae sedis</taxon>
        <taxon>Mucoromycota</taxon>
        <taxon>Glomeromycotina</taxon>
        <taxon>Glomeromycetes</taxon>
        <taxon>Diversisporales</taxon>
        <taxon>Gigasporaceae</taxon>
        <taxon>Dentiscutata</taxon>
    </lineage>
</organism>
<comment type="caution">
    <text evidence="1">The sequence shown here is derived from an EMBL/GenBank/DDBJ whole genome shotgun (WGS) entry which is preliminary data.</text>
</comment>
<sequence>MAEMYEYFDFSDYKPEHPIYKALGKEKIILNKKVSDQRAKGVQKIVVKKNLTHDMYKDCLKSRKECIITMHRLGNGITTLTFGDWCIQAYKKFISNGISLELAEQRSLSVKLSKRYQNECVSHMNL</sequence>
<dbReference type="AlphaFoldDB" id="A0A9N9PA54"/>
<protein>
    <submittedName>
        <fullName evidence="1">7307_t:CDS:1</fullName>
    </submittedName>
</protein>
<dbReference type="OrthoDB" id="2373501at2759"/>
<evidence type="ECO:0000313" key="2">
    <source>
        <dbReference type="Proteomes" id="UP000789405"/>
    </source>
</evidence>
<keyword evidence="2" id="KW-1185">Reference proteome</keyword>